<dbReference type="InterPro" id="IPR029058">
    <property type="entry name" value="AB_hydrolase_fold"/>
</dbReference>
<proteinExistence type="predicted"/>
<dbReference type="GO" id="GO:0016787">
    <property type="term" value="F:hydrolase activity"/>
    <property type="evidence" value="ECO:0007669"/>
    <property type="project" value="UniProtKB-KW"/>
</dbReference>
<keyword evidence="1" id="KW-0378">Hydrolase</keyword>
<dbReference type="SUPFAM" id="SSF53474">
    <property type="entry name" value="alpha/beta-Hydrolases"/>
    <property type="match status" value="1"/>
</dbReference>
<dbReference type="InterPro" id="IPR000801">
    <property type="entry name" value="Esterase-like"/>
</dbReference>
<dbReference type="Gene3D" id="3.40.50.1820">
    <property type="entry name" value="alpha/beta hydrolase"/>
    <property type="match status" value="1"/>
</dbReference>
<evidence type="ECO:0000313" key="2">
    <source>
        <dbReference type="Proteomes" id="UP000236723"/>
    </source>
</evidence>
<accession>A0A1H5X424</accession>
<organism evidence="1 2">
    <name type="scientific">Thermomonospora echinospora</name>
    <dbReference type="NCBI Taxonomy" id="1992"/>
    <lineage>
        <taxon>Bacteria</taxon>
        <taxon>Bacillati</taxon>
        <taxon>Actinomycetota</taxon>
        <taxon>Actinomycetes</taxon>
        <taxon>Streptosporangiales</taxon>
        <taxon>Thermomonosporaceae</taxon>
        <taxon>Thermomonospora</taxon>
    </lineage>
</organism>
<evidence type="ECO:0000313" key="1">
    <source>
        <dbReference type="EMBL" id="SEG06036.1"/>
    </source>
</evidence>
<reference evidence="2" key="1">
    <citation type="submission" date="2016-10" db="EMBL/GenBank/DDBJ databases">
        <authorList>
            <person name="Varghese N."/>
            <person name="Submissions S."/>
        </authorList>
    </citation>
    <scope>NUCLEOTIDE SEQUENCE [LARGE SCALE GENOMIC DNA]</scope>
    <source>
        <strain evidence="2">DSM 43163</strain>
    </source>
</reference>
<dbReference type="PANTHER" id="PTHR48098">
    <property type="entry name" value="ENTEROCHELIN ESTERASE-RELATED"/>
    <property type="match status" value="1"/>
</dbReference>
<dbReference type="InterPro" id="IPR050583">
    <property type="entry name" value="Mycobacterial_A85_antigen"/>
</dbReference>
<dbReference type="Pfam" id="PF00756">
    <property type="entry name" value="Esterase"/>
    <property type="match status" value="1"/>
</dbReference>
<dbReference type="PANTHER" id="PTHR48098:SF1">
    <property type="entry name" value="DIACYLGLYCEROL ACYLTRANSFERASE_MYCOLYLTRANSFERASE AG85A"/>
    <property type="match status" value="1"/>
</dbReference>
<dbReference type="Proteomes" id="UP000236723">
    <property type="component" value="Unassembled WGS sequence"/>
</dbReference>
<gene>
    <name evidence="1" type="ORF">SAMN04489712_10364</name>
</gene>
<dbReference type="EMBL" id="FNVO01000003">
    <property type="protein sequence ID" value="SEG06036.1"/>
    <property type="molecule type" value="Genomic_DNA"/>
</dbReference>
<dbReference type="GO" id="GO:0016747">
    <property type="term" value="F:acyltransferase activity, transferring groups other than amino-acyl groups"/>
    <property type="evidence" value="ECO:0007669"/>
    <property type="project" value="TreeGrafter"/>
</dbReference>
<protein>
    <submittedName>
        <fullName evidence="1">S-formylglutathione hydrolase FrmB</fullName>
    </submittedName>
</protein>
<sequence>MMSAPDPEREPDDGYGIRADDGAVIVGTWFRAPRTLDLAIRSPVLNEVGRARLLLPRGWSPTARRTWPTLWLLHGGPATAGGTSGHTAWTSGTRIEHLTRDLDVLVVMPDGGRCGDHTDWWNHGHGGAPRWETFHLSELRQILDRGYRAGPERAVAGVSTGGRGALAYAARHHGLFRAAASFSGPLDLLRADPAGLDGADLVRLVAETGCPGVDWRRIWGDPVGQRAVWRRHNPYDLAVRLAGVRLYLSAGDGDPVEALARKGTGRLAGRLRRLGIPATVHLYEGPRSWDRWERELRAALPLLLAEIS</sequence>
<name>A0A1H5X424_9ACTN</name>
<keyword evidence="2" id="KW-1185">Reference proteome</keyword>
<dbReference type="AlphaFoldDB" id="A0A1H5X424"/>